<dbReference type="AlphaFoldDB" id="A0A433QKB2"/>
<dbReference type="EMBL" id="RBNJ01004142">
    <property type="protein sequence ID" value="RUS30219.1"/>
    <property type="molecule type" value="Genomic_DNA"/>
</dbReference>
<dbReference type="Gene3D" id="3.30.40.10">
    <property type="entry name" value="Zinc/RING finger domain, C3HC4 (zinc finger)"/>
    <property type="match status" value="2"/>
</dbReference>
<gene>
    <name evidence="2" type="ORF">BC938DRAFT_479707</name>
</gene>
<evidence type="ECO:0000313" key="2">
    <source>
        <dbReference type="EMBL" id="RUS30219.1"/>
    </source>
</evidence>
<feature type="domain" description="C2H2-type" evidence="1">
    <location>
        <begin position="184"/>
        <end position="205"/>
    </location>
</feature>
<dbReference type="InterPro" id="IPR013087">
    <property type="entry name" value="Znf_C2H2_type"/>
</dbReference>
<evidence type="ECO:0000259" key="1">
    <source>
        <dbReference type="PROSITE" id="PS00028"/>
    </source>
</evidence>
<dbReference type="SMART" id="SM00355">
    <property type="entry name" value="ZnF_C2H2"/>
    <property type="match status" value="3"/>
</dbReference>
<proteinExistence type="predicted"/>
<dbReference type="InterPro" id="IPR013083">
    <property type="entry name" value="Znf_RING/FYVE/PHD"/>
</dbReference>
<reference evidence="2 3" key="1">
    <citation type="journal article" date="2018" name="New Phytol.">
        <title>Phylogenomics of Endogonaceae and evolution of mycorrhizas within Mucoromycota.</title>
        <authorList>
            <person name="Chang Y."/>
            <person name="Desiro A."/>
            <person name="Na H."/>
            <person name="Sandor L."/>
            <person name="Lipzen A."/>
            <person name="Clum A."/>
            <person name="Barry K."/>
            <person name="Grigoriev I.V."/>
            <person name="Martin F.M."/>
            <person name="Stajich J.E."/>
            <person name="Smith M.E."/>
            <person name="Bonito G."/>
            <person name="Spatafora J.W."/>
        </authorList>
    </citation>
    <scope>NUCLEOTIDE SEQUENCE [LARGE SCALE GENOMIC DNA]</scope>
    <source>
        <strain evidence="2 3">AD002</strain>
    </source>
</reference>
<name>A0A433QKB2_9FUNG</name>
<dbReference type="Proteomes" id="UP000274822">
    <property type="component" value="Unassembled WGS sequence"/>
</dbReference>
<keyword evidence="3" id="KW-1185">Reference proteome</keyword>
<evidence type="ECO:0000313" key="3">
    <source>
        <dbReference type="Proteomes" id="UP000274822"/>
    </source>
</evidence>
<sequence>MSSSKRKREDSFSCPNDGCTFVSGSQHYISQHKNYHCPVNPFCKFCHKHIPRDGWPTHPKSCPAQPSPCGLCGKMVNAEVMDTHAHPIKRKKEGPFTCPNEGCTFVTHSWDYIGRHKNHHCSSNPWCEACRNHIPRDRWPKHSEECPAQPSPCTVCGKLISAKNMVAHANVCRLPPDGREGVHCLFCTNVYSSEKALRVHVRDKHPKHA</sequence>
<dbReference type="PROSITE" id="PS00028">
    <property type="entry name" value="ZINC_FINGER_C2H2_1"/>
    <property type="match status" value="1"/>
</dbReference>
<organism evidence="2 3">
    <name type="scientific">Jimgerdemannia flammicorona</name>
    <dbReference type="NCBI Taxonomy" id="994334"/>
    <lineage>
        <taxon>Eukaryota</taxon>
        <taxon>Fungi</taxon>
        <taxon>Fungi incertae sedis</taxon>
        <taxon>Mucoromycota</taxon>
        <taxon>Mucoromycotina</taxon>
        <taxon>Endogonomycetes</taxon>
        <taxon>Endogonales</taxon>
        <taxon>Endogonaceae</taxon>
        <taxon>Jimgerdemannia</taxon>
    </lineage>
</organism>
<protein>
    <recommendedName>
        <fullName evidence="1">C2H2-type domain-containing protein</fullName>
    </recommendedName>
</protein>
<accession>A0A433QKB2</accession>
<comment type="caution">
    <text evidence="2">The sequence shown here is derived from an EMBL/GenBank/DDBJ whole genome shotgun (WGS) entry which is preliminary data.</text>
</comment>